<proteinExistence type="predicted"/>
<dbReference type="Proteomes" id="UP000807504">
    <property type="component" value="Unassembled WGS sequence"/>
</dbReference>
<evidence type="ECO:0000313" key="2">
    <source>
        <dbReference type="Proteomes" id="UP000807504"/>
    </source>
</evidence>
<gene>
    <name evidence="1" type="ORF">HNY73_011908</name>
</gene>
<protein>
    <submittedName>
        <fullName evidence="1">Uncharacterized protein</fullName>
    </submittedName>
</protein>
<accession>A0A8T0ETV2</accession>
<organism evidence="1 2">
    <name type="scientific">Argiope bruennichi</name>
    <name type="common">Wasp spider</name>
    <name type="synonym">Aranea bruennichi</name>
    <dbReference type="NCBI Taxonomy" id="94029"/>
    <lineage>
        <taxon>Eukaryota</taxon>
        <taxon>Metazoa</taxon>
        <taxon>Ecdysozoa</taxon>
        <taxon>Arthropoda</taxon>
        <taxon>Chelicerata</taxon>
        <taxon>Arachnida</taxon>
        <taxon>Araneae</taxon>
        <taxon>Araneomorphae</taxon>
        <taxon>Entelegynae</taxon>
        <taxon>Araneoidea</taxon>
        <taxon>Araneidae</taxon>
        <taxon>Argiope</taxon>
    </lineage>
</organism>
<dbReference type="EMBL" id="JABXBU010001863">
    <property type="protein sequence ID" value="KAF8781520.1"/>
    <property type="molecule type" value="Genomic_DNA"/>
</dbReference>
<reference evidence="1" key="1">
    <citation type="journal article" date="2020" name="bioRxiv">
        <title>Chromosome-level reference genome of the European wasp spider Argiope bruennichi: a resource for studies on range expansion and evolutionary adaptation.</title>
        <authorList>
            <person name="Sheffer M.M."/>
            <person name="Hoppe A."/>
            <person name="Krehenwinkel H."/>
            <person name="Uhl G."/>
            <person name="Kuss A.W."/>
            <person name="Jensen L."/>
            <person name="Jensen C."/>
            <person name="Gillespie R.G."/>
            <person name="Hoff K.J."/>
            <person name="Prost S."/>
        </authorList>
    </citation>
    <scope>NUCLEOTIDE SEQUENCE</scope>
</reference>
<name>A0A8T0ETV2_ARGBR</name>
<evidence type="ECO:0000313" key="1">
    <source>
        <dbReference type="EMBL" id="KAF8781520.1"/>
    </source>
</evidence>
<comment type="caution">
    <text evidence="1">The sequence shown here is derived from an EMBL/GenBank/DDBJ whole genome shotgun (WGS) entry which is preliminary data.</text>
</comment>
<dbReference type="AlphaFoldDB" id="A0A8T0ETV2"/>
<sequence length="69" mass="8428">MRALVDFFQKSSTRQQMRRGYSNMFKEITKEGNREKFVATFKSTSRLTLISFINCWIFNFQKHILIFYF</sequence>
<keyword evidence="2" id="KW-1185">Reference proteome</keyword>
<reference evidence="1" key="2">
    <citation type="submission" date="2020-06" db="EMBL/GenBank/DDBJ databases">
        <authorList>
            <person name="Sheffer M."/>
        </authorList>
    </citation>
    <scope>NUCLEOTIDE SEQUENCE</scope>
</reference>